<keyword evidence="6" id="KW-0808">Transferase</keyword>
<feature type="domain" description="Aminotransferase class I/classII large" evidence="14">
    <location>
        <begin position="29"/>
        <end position="108"/>
    </location>
</feature>
<dbReference type="EMBL" id="JABSTR010000004">
    <property type="protein sequence ID" value="KAH9366121.1"/>
    <property type="molecule type" value="Genomic_DNA"/>
</dbReference>
<dbReference type="Proteomes" id="UP000821853">
    <property type="component" value="Chromosome 2"/>
</dbReference>
<evidence type="ECO:0000256" key="9">
    <source>
        <dbReference type="ARBA" id="ARBA00023098"/>
    </source>
</evidence>
<comment type="similarity">
    <text evidence="4">Belongs to the class-II pyridoxal-phosphate-dependent aminotransferase family.</text>
</comment>
<dbReference type="GO" id="GO:0046512">
    <property type="term" value="P:sphingosine biosynthetic process"/>
    <property type="evidence" value="ECO:0007669"/>
    <property type="project" value="TreeGrafter"/>
</dbReference>
<accession>A0A9J6FV00</accession>
<comment type="caution">
    <text evidence="15">The sequence shown here is derived from an EMBL/GenBank/DDBJ whole genome shotgun (WGS) entry which is preliminary data.</text>
</comment>
<evidence type="ECO:0000313" key="16">
    <source>
        <dbReference type="Proteomes" id="UP000821853"/>
    </source>
</evidence>
<keyword evidence="8" id="KW-0746">Sphingolipid metabolism</keyword>
<sequence length="185" mass="21062">MVCTSKHTMNQQVPPHQRRDEDVNYAIHMGLLASGSKIYYFRHNDVQDLERLLLEQQARDIADPKKAAITNRFLVVEGIYASRGDICPLPELVNLRRKFQLRLFIDETCSFAVLGHTGRGVREHFNVPAWEAGLALTRAPYLEDREHTPKDPSIRISVSASLTEEDIEHACDVIRRVTEAVVEDA</sequence>
<name>A0A9J6FV00_HAELO</name>
<dbReference type="Pfam" id="PF00155">
    <property type="entry name" value="Aminotran_1_2"/>
    <property type="match status" value="1"/>
</dbReference>
<keyword evidence="16" id="KW-1185">Reference proteome</keyword>
<evidence type="ECO:0000256" key="2">
    <source>
        <dbReference type="ARBA" id="ARBA00004760"/>
    </source>
</evidence>
<evidence type="ECO:0000256" key="4">
    <source>
        <dbReference type="ARBA" id="ARBA00008392"/>
    </source>
</evidence>
<dbReference type="VEuPathDB" id="VectorBase:HLOH_061805"/>
<dbReference type="InterPro" id="IPR015424">
    <property type="entry name" value="PyrdxlP-dep_Trfase"/>
</dbReference>
<evidence type="ECO:0000256" key="12">
    <source>
        <dbReference type="ARBA" id="ARBA00041765"/>
    </source>
</evidence>
<evidence type="ECO:0000256" key="6">
    <source>
        <dbReference type="ARBA" id="ARBA00022679"/>
    </source>
</evidence>
<protein>
    <recommendedName>
        <fullName evidence="11">Serine palmitoyltransferase 1</fullName>
        <ecNumber evidence="5">2.3.1.50</ecNumber>
    </recommendedName>
    <alternativeName>
        <fullName evidence="12">Long chain base biosynthesis protein 1</fullName>
    </alternativeName>
    <alternativeName>
        <fullName evidence="13">Serine-palmitoyl-CoA transferase 1</fullName>
    </alternativeName>
</protein>
<dbReference type="InterPro" id="IPR015421">
    <property type="entry name" value="PyrdxlP-dep_Trfase_major"/>
</dbReference>
<dbReference type="GO" id="GO:0005783">
    <property type="term" value="C:endoplasmic reticulum"/>
    <property type="evidence" value="ECO:0007669"/>
    <property type="project" value="TreeGrafter"/>
</dbReference>
<dbReference type="SUPFAM" id="SSF53383">
    <property type="entry name" value="PLP-dependent transferases"/>
    <property type="match status" value="1"/>
</dbReference>
<dbReference type="GO" id="GO:0016020">
    <property type="term" value="C:membrane"/>
    <property type="evidence" value="ECO:0007669"/>
    <property type="project" value="GOC"/>
</dbReference>
<dbReference type="GO" id="GO:0004758">
    <property type="term" value="F:serine C-palmitoyltransferase activity"/>
    <property type="evidence" value="ECO:0007669"/>
    <property type="project" value="UniProtKB-EC"/>
</dbReference>
<dbReference type="PANTHER" id="PTHR13693:SF2">
    <property type="entry name" value="SERINE PALMITOYLTRANSFERASE 1"/>
    <property type="match status" value="1"/>
</dbReference>
<gene>
    <name evidence="15" type="ORF">HPB48_000276</name>
</gene>
<organism evidence="15 16">
    <name type="scientific">Haemaphysalis longicornis</name>
    <name type="common">Bush tick</name>
    <dbReference type="NCBI Taxonomy" id="44386"/>
    <lineage>
        <taxon>Eukaryota</taxon>
        <taxon>Metazoa</taxon>
        <taxon>Ecdysozoa</taxon>
        <taxon>Arthropoda</taxon>
        <taxon>Chelicerata</taxon>
        <taxon>Arachnida</taxon>
        <taxon>Acari</taxon>
        <taxon>Parasitiformes</taxon>
        <taxon>Ixodida</taxon>
        <taxon>Ixodoidea</taxon>
        <taxon>Ixodidae</taxon>
        <taxon>Haemaphysalinae</taxon>
        <taxon>Haemaphysalis</taxon>
    </lineage>
</organism>
<dbReference type="EC" id="2.3.1.50" evidence="5"/>
<dbReference type="Gene3D" id="3.40.640.10">
    <property type="entry name" value="Type I PLP-dependent aspartate aminotransferase-like (Major domain)"/>
    <property type="match status" value="1"/>
</dbReference>
<evidence type="ECO:0000256" key="13">
    <source>
        <dbReference type="ARBA" id="ARBA00042649"/>
    </source>
</evidence>
<dbReference type="GO" id="GO:0046513">
    <property type="term" value="P:ceramide biosynthetic process"/>
    <property type="evidence" value="ECO:0007669"/>
    <property type="project" value="TreeGrafter"/>
</dbReference>
<dbReference type="PANTHER" id="PTHR13693">
    <property type="entry name" value="CLASS II AMINOTRANSFERASE/8-AMINO-7-OXONONANOATE SYNTHASE"/>
    <property type="match status" value="1"/>
</dbReference>
<evidence type="ECO:0000256" key="1">
    <source>
        <dbReference type="ARBA" id="ARBA00001933"/>
    </source>
</evidence>
<keyword evidence="10" id="KW-0012">Acyltransferase</keyword>
<evidence type="ECO:0000256" key="3">
    <source>
        <dbReference type="ARBA" id="ARBA00004991"/>
    </source>
</evidence>
<dbReference type="InterPro" id="IPR004839">
    <property type="entry name" value="Aminotransferase_I/II_large"/>
</dbReference>
<dbReference type="InterPro" id="IPR050087">
    <property type="entry name" value="AON_synthase_class-II"/>
</dbReference>
<evidence type="ECO:0000256" key="7">
    <source>
        <dbReference type="ARBA" id="ARBA00022898"/>
    </source>
</evidence>
<comment type="pathway">
    <text evidence="3">Sphingolipid metabolism.</text>
</comment>
<dbReference type="OrthoDB" id="3168162at2759"/>
<comment type="pathway">
    <text evidence="2">Lipid metabolism; sphingolipid metabolism.</text>
</comment>
<evidence type="ECO:0000256" key="11">
    <source>
        <dbReference type="ARBA" id="ARBA00041066"/>
    </source>
</evidence>
<comment type="cofactor">
    <cofactor evidence="1">
        <name>pyridoxal 5'-phosphate</name>
        <dbReference type="ChEBI" id="CHEBI:597326"/>
    </cofactor>
</comment>
<dbReference type="OMA" id="NVPAWEA"/>
<reference evidence="15 16" key="1">
    <citation type="journal article" date="2020" name="Cell">
        <title>Large-Scale Comparative Analyses of Tick Genomes Elucidate Their Genetic Diversity and Vector Capacities.</title>
        <authorList>
            <consortium name="Tick Genome and Microbiome Consortium (TIGMIC)"/>
            <person name="Jia N."/>
            <person name="Wang J."/>
            <person name="Shi W."/>
            <person name="Du L."/>
            <person name="Sun Y."/>
            <person name="Zhan W."/>
            <person name="Jiang J.F."/>
            <person name="Wang Q."/>
            <person name="Zhang B."/>
            <person name="Ji P."/>
            <person name="Bell-Sakyi L."/>
            <person name="Cui X.M."/>
            <person name="Yuan T.T."/>
            <person name="Jiang B.G."/>
            <person name="Yang W.F."/>
            <person name="Lam T.T."/>
            <person name="Chang Q.C."/>
            <person name="Ding S.J."/>
            <person name="Wang X.J."/>
            <person name="Zhu J.G."/>
            <person name="Ruan X.D."/>
            <person name="Zhao L."/>
            <person name="Wei J.T."/>
            <person name="Ye R.Z."/>
            <person name="Que T.C."/>
            <person name="Du C.H."/>
            <person name="Zhou Y.H."/>
            <person name="Cheng J.X."/>
            <person name="Dai P.F."/>
            <person name="Guo W.B."/>
            <person name="Han X.H."/>
            <person name="Huang E.J."/>
            <person name="Li L.F."/>
            <person name="Wei W."/>
            <person name="Gao Y.C."/>
            <person name="Liu J.Z."/>
            <person name="Shao H.Z."/>
            <person name="Wang X."/>
            <person name="Wang C.C."/>
            <person name="Yang T.C."/>
            <person name="Huo Q.B."/>
            <person name="Li W."/>
            <person name="Chen H.Y."/>
            <person name="Chen S.E."/>
            <person name="Zhou L.G."/>
            <person name="Ni X.B."/>
            <person name="Tian J.H."/>
            <person name="Sheng Y."/>
            <person name="Liu T."/>
            <person name="Pan Y.S."/>
            <person name="Xia L.Y."/>
            <person name="Li J."/>
            <person name="Zhao F."/>
            <person name="Cao W.C."/>
        </authorList>
    </citation>
    <scope>NUCLEOTIDE SEQUENCE [LARGE SCALE GENOMIC DNA]</scope>
    <source>
        <strain evidence="15">HaeL-2018</strain>
    </source>
</reference>
<evidence type="ECO:0000256" key="10">
    <source>
        <dbReference type="ARBA" id="ARBA00023315"/>
    </source>
</evidence>
<evidence type="ECO:0000256" key="8">
    <source>
        <dbReference type="ARBA" id="ARBA00022919"/>
    </source>
</evidence>
<evidence type="ECO:0000256" key="5">
    <source>
        <dbReference type="ARBA" id="ARBA00013220"/>
    </source>
</evidence>
<evidence type="ECO:0000313" key="15">
    <source>
        <dbReference type="EMBL" id="KAH9366121.1"/>
    </source>
</evidence>
<keyword evidence="9" id="KW-0443">Lipid metabolism</keyword>
<dbReference type="GO" id="GO:0030170">
    <property type="term" value="F:pyridoxal phosphate binding"/>
    <property type="evidence" value="ECO:0007669"/>
    <property type="project" value="InterPro"/>
</dbReference>
<evidence type="ECO:0000259" key="14">
    <source>
        <dbReference type="Pfam" id="PF00155"/>
    </source>
</evidence>
<proteinExistence type="inferred from homology"/>
<dbReference type="AlphaFoldDB" id="A0A9J6FV00"/>
<keyword evidence="7" id="KW-0663">Pyridoxal phosphate</keyword>